<dbReference type="GO" id="GO:0006796">
    <property type="term" value="P:phosphate-containing compound metabolic process"/>
    <property type="evidence" value="ECO:0007669"/>
    <property type="project" value="InterPro"/>
</dbReference>
<reference key="2">
    <citation type="submission" date="2011-08" db="EMBL/GenBank/DDBJ databases">
        <title>Genome sequence of Naumovozyma castellii.</title>
        <authorList>
            <person name="Gordon J.L."/>
            <person name="Armisen D."/>
            <person name="Proux-Wera E."/>
            <person name="OhEigeartaigh S.S."/>
            <person name="Byrne K.P."/>
            <person name="Wolfe K.H."/>
        </authorList>
    </citation>
    <scope>NUCLEOTIDE SEQUENCE</scope>
    <source>
        <strain>Type strain:CBS 4309</strain>
    </source>
</reference>
<dbReference type="EMBL" id="HE576754">
    <property type="protein sequence ID" value="CCC69042.1"/>
    <property type="molecule type" value="Genomic_DNA"/>
</dbReference>
<evidence type="ECO:0000256" key="3">
    <source>
        <dbReference type="ARBA" id="ARBA00012146"/>
    </source>
</evidence>
<comment type="similarity">
    <text evidence="2">Belongs to the PPase family.</text>
</comment>
<dbReference type="STRING" id="1064592.G0VC35"/>
<organism evidence="8 9">
    <name type="scientific">Naumovozyma castellii</name>
    <name type="common">Yeast</name>
    <name type="synonym">Saccharomyces castellii</name>
    <dbReference type="NCBI Taxonomy" id="27288"/>
    <lineage>
        <taxon>Eukaryota</taxon>
        <taxon>Fungi</taxon>
        <taxon>Dikarya</taxon>
        <taxon>Ascomycota</taxon>
        <taxon>Saccharomycotina</taxon>
        <taxon>Saccharomycetes</taxon>
        <taxon>Saccharomycetales</taxon>
        <taxon>Saccharomycetaceae</taxon>
        <taxon>Naumovozyma</taxon>
    </lineage>
</organism>
<dbReference type="GO" id="GO:0004427">
    <property type="term" value="F:inorganic diphosphate phosphatase activity"/>
    <property type="evidence" value="ECO:0007669"/>
    <property type="project" value="UniProtKB-EC"/>
</dbReference>
<dbReference type="AlphaFoldDB" id="G0VC35"/>
<dbReference type="RefSeq" id="XP_003675411.1">
    <property type="nucleotide sequence ID" value="XM_003675363.1"/>
</dbReference>
<dbReference type="HOGENOM" id="CLU_040684_0_2_1"/>
<dbReference type="GO" id="GO:0000287">
    <property type="term" value="F:magnesium ion binding"/>
    <property type="evidence" value="ECO:0007669"/>
    <property type="project" value="InterPro"/>
</dbReference>
<dbReference type="InterPro" id="IPR008162">
    <property type="entry name" value="Pyrophosphatase"/>
</dbReference>
<dbReference type="InterPro" id="IPR036649">
    <property type="entry name" value="Pyrophosphatase_sf"/>
</dbReference>
<evidence type="ECO:0000256" key="4">
    <source>
        <dbReference type="ARBA" id="ARBA00022723"/>
    </source>
</evidence>
<dbReference type="FunCoup" id="G0VC35">
    <property type="interactions" value="304"/>
</dbReference>
<dbReference type="GO" id="GO:0005739">
    <property type="term" value="C:mitochondrion"/>
    <property type="evidence" value="ECO:0007669"/>
    <property type="project" value="EnsemblFungi"/>
</dbReference>
<evidence type="ECO:0000256" key="1">
    <source>
        <dbReference type="ARBA" id="ARBA00001946"/>
    </source>
</evidence>
<dbReference type="OMA" id="KEVDRWH"/>
<dbReference type="InParanoid" id="G0VC35"/>
<name>G0VC35_NAUCA</name>
<keyword evidence="4" id="KW-0479">Metal-binding</keyword>
<sequence>MSALRRLNHLKTIFNPVKRHFSAVKQGSKYSRSFRQYLQLPNGEIGSYFHDIPLELNHLNRTVNMVVEIPRFSNGKFEISKEIPFNPISQDVKKGKVRFVNNIFPFRGYIHNYGAIPQTWEDPTSSHQVDRKHSLKGDNDPLDCCEIGSKVFAMGDIKTVKILGSLALIDDGELDWKVIVINVEDPLASRVNTLQDVDIHFPGILGATKAWFRDYKIPAGKPSNKFAFDGQYKGVSDTIKIIESCHESWTNLVSGNVETNGVILPQIKKAGQGVFMDDNLEPDSPIPSEVDKWFYIKK</sequence>
<dbReference type="Gene3D" id="3.90.80.10">
    <property type="entry name" value="Inorganic pyrophosphatase"/>
    <property type="match status" value="1"/>
</dbReference>
<dbReference type="Proteomes" id="UP000001640">
    <property type="component" value="Chromosome 3"/>
</dbReference>
<evidence type="ECO:0000256" key="7">
    <source>
        <dbReference type="ARBA" id="ARBA00032535"/>
    </source>
</evidence>
<gene>
    <name evidence="8" type="primary">NCAS0C00520</name>
    <name evidence="8" type="ordered locus">NCAS_0C00520</name>
</gene>
<keyword evidence="6" id="KW-0460">Magnesium</keyword>
<dbReference type="CDD" id="cd00412">
    <property type="entry name" value="pyrophosphatase"/>
    <property type="match status" value="1"/>
</dbReference>
<keyword evidence="9" id="KW-1185">Reference proteome</keyword>
<dbReference type="PROSITE" id="PS00387">
    <property type="entry name" value="PPASE"/>
    <property type="match status" value="1"/>
</dbReference>
<evidence type="ECO:0000313" key="8">
    <source>
        <dbReference type="EMBL" id="CCC69042.1"/>
    </source>
</evidence>
<dbReference type="SUPFAM" id="SSF50324">
    <property type="entry name" value="Inorganic pyrophosphatase"/>
    <property type="match status" value="1"/>
</dbReference>
<dbReference type="GeneID" id="96902628"/>
<dbReference type="EC" id="3.6.1.1" evidence="3"/>
<dbReference type="PANTHER" id="PTHR10286">
    <property type="entry name" value="INORGANIC PYROPHOSPHATASE"/>
    <property type="match status" value="1"/>
</dbReference>
<reference evidence="8 9" key="1">
    <citation type="journal article" date="2011" name="Proc. Natl. Acad. Sci. U.S.A.">
        <title>Evolutionary erosion of yeast sex chromosomes by mating-type switching accidents.</title>
        <authorList>
            <person name="Gordon J.L."/>
            <person name="Armisen D."/>
            <person name="Proux-Wera E."/>
            <person name="Oheigeartaigh S.S."/>
            <person name="Byrne K.P."/>
            <person name="Wolfe K.H."/>
        </authorList>
    </citation>
    <scope>NUCLEOTIDE SEQUENCE [LARGE SCALE GENOMIC DNA]</scope>
    <source>
        <strain evidence="9">ATCC 76901 / BCRC 22586 / CBS 4309 / NBRC 1992 / NRRL Y-12630</strain>
    </source>
</reference>
<keyword evidence="5" id="KW-0378">Hydrolase</keyword>
<dbReference type="Pfam" id="PF00719">
    <property type="entry name" value="Pyrophosphatase"/>
    <property type="match status" value="1"/>
</dbReference>
<dbReference type="FunFam" id="3.90.80.10:FF:000007">
    <property type="entry name" value="Inorganic pyrophosphatase, mitochondrial"/>
    <property type="match status" value="1"/>
</dbReference>
<comment type="cofactor">
    <cofactor evidence="1">
        <name>Mg(2+)</name>
        <dbReference type="ChEBI" id="CHEBI:18420"/>
    </cofactor>
</comment>
<dbReference type="eggNOG" id="KOG1626">
    <property type="taxonomic scope" value="Eukaryota"/>
</dbReference>
<dbReference type="OrthoDB" id="1608002at2759"/>
<proteinExistence type="inferred from homology"/>
<evidence type="ECO:0000256" key="2">
    <source>
        <dbReference type="ARBA" id="ARBA00006220"/>
    </source>
</evidence>
<evidence type="ECO:0000313" key="9">
    <source>
        <dbReference type="Proteomes" id="UP000001640"/>
    </source>
</evidence>
<evidence type="ECO:0000256" key="5">
    <source>
        <dbReference type="ARBA" id="ARBA00022801"/>
    </source>
</evidence>
<protein>
    <recommendedName>
        <fullName evidence="3">inorganic diphosphatase</fullName>
        <ecNumber evidence="3">3.6.1.1</ecNumber>
    </recommendedName>
    <alternativeName>
        <fullName evidence="7">Pyrophosphate phospho-hydrolase</fullName>
    </alternativeName>
</protein>
<accession>G0VC35</accession>
<evidence type="ECO:0000256" key="6">
    <source>
        <dbReference type="ARBA" id="ARBA00022842"/>
    </source>
</evidence>
<dbReference type="GO" id="GO:0009060">
    <property type="term" value="P:aerobic respiration"/>
    <property type="evidence" value="ECO:0007669"/>
    <property type="project" value="EnsemblFungi"/>
</dbReference>
<dbReference type="KEGG" id="ncs:NCAS_0C00520"/>